<proteinExistence type="inferred from homology"/>
<evidence type="ECO:0000313" key="5">
    <source>
        <dbReference type="Proteomes" id="UP000694890"/>
    </source>
</evidence>
<evidence type="ECO:0000259" key="4">
    <source>
        <dbReference type="PROSITE" id="PS51720"/>
    </source>
</evidence>
<dbReference type="PANTHER" id="PTHR10903:SF170">
    <property type="entry name" value="GTPASE IMAP FAMILY MEMBER 7"/>
    <property type="match status" value="1"/>
</dbReference>
<dbReference type="PROSITE" id="PS51720">
    <property type="entry name" value="G_AIG1"/>
    <property type="match status" value="1"/>
</dbReference>
<dbReference type="InterPro" id="IPR027417">
    <property type="entry name" value="P-loop_NTPase"/>
</dbReference>
<dbReference type="InterPro" id="IPR006703">
    <property type="entry name" value="G_AIG1"/>
</dbReference>
<evidence type="ECO:0000256" key="3">
    <source>
        <dbReference type="ARBA" id="ARBA00023134"/>
    </source>
</evidence>
<organism evidence="5 6">
    <name type="scientific">Lates calcarifer</name>
    <name type="common">Barramundi</name>
    <name type="synonym">Holocentrus calcarifer</name>
    <dbReference type="NCBI Taxonomy" id="8187"/>
    <lineage>
        <taxon>Eukaryota</taxon>
        <taxon>Metazoa</taxon>
        <taxon>Chordata</taxon>
        <taxon>Craniata</taxon>
        <taxon>Vertebrata</taxon>
        <taxon>Euteleostomi</taxon>
        <taxon>Actinopterygii</taxon>
        <taxon>Neopterygii</taxon>
        <taxon>Teleostei</taxon>
        <taxon>Neoteleostei</taxon>
        <taxon>Acanthomorphata</taxon>
        <taxon>Carangaria</taxon>
        <taxon>Carangaria incertae sedis</taxon>
        <taxon>Centropomidae</taxon>
        <taxon>Lates</taxon>
    </lineage>
</organism>
<reference evidence="6" key="1">
    <citation type="submission" date="2025-08" db="UniProtKB">
        <authorList>
            <consortium name="RefSeq"/>
        </authorList>
    </citation>
    <scope>IDENTIFICATION</scope>
    <source>
        <tissue evidence="6">Brain</tissue>
    </source>
</reference>
<dbReference type="FunFam" id="3.40.50.300:FF:000366">
    <property type="entry name" value="GTPase, IMAP family member 2"/>
    <property type="match status" value="1"/>
</dbReference>
<keyword evidence="3" id="KW-0342">GTP-binding</keyword>
<feature type="domain" description="AIG1-type G" evidence="4">
    <location>
        <begin position="4"/>
        <end position="204"/>
    </location>
</feature>
<dbReference type="GO" id="GO:0005525">
    <property type="term" value="F:GTP binding"/>
    <property type="evidence" value="ECO:0007669"/>
    <property type="project" value="UniProtKB-KW"/>
</dbReference>
<name>A0AAJ7PCX6_LATCA</name>
<dbReference type="Proteomes" id="UP000694890">
    <property type="component" value="Unplaced"/>
</dbReference>
<protein>
    <submittedName>
        <fullName evidence="6">GTPase IMAP family member 5 isoform X2</fullName>
    </submittedName>
</protein>
<gene>
    <name evidence="6" type="primary">LOC127138935</name>
</gene>
<dbReference type="InterPro" id="IPR045058">
    <property type="entry name" value="GIMA/IAN/Toc"/>
</dbReference>
<dbReference type="PANTHER" id="PTHR10903">
    <property type="entry name" value="GTPASE, IMAP FAMILY MEMBER-RELATED"/>
    <property type="match status" value="1"/>
</dbReference>
<dbReference type="AlphaFoldDB" id="A0AAJ7PCX6"/>
<dbReference type="SUPFAM" id="SSF52540">
    <property type="entry name" value="P-loop containing nucleoside triphosphate hydrolases"/>
    <property type="match status" value="1"/>
</dbReference>
<dbReference type="RefSeq" id="XP_018517438.1">
    <property type="nucleotide sequence ID" value="XM_018661922.2"/>
</dbReference>
<evidence type="ECO:0000313" key="6">
    <source>
        <dbReference type="RefSeq" id="XP_018517438.1"/>
    </source>
</evidence>
<keyword evidence="2" id="KW-0547">Nucleotide-binding</keyword>
<sequence>MDPDPDLTIVLLGKTGVGKSASGNTILGRAAFESKLSLRSVTKEISEATGRVFGKLIRVIDTPAILDTNEDIKSLCRDVLRSSRPCLFLLVVRVGRFTKEDQKALRTAIKAIGSQGLKRSYLLFTAGDDLKNTTLDDFIFEEEEGELPHVVRRMGGAYHLFNNVNRDQEQVRELLQKSGHLRESPVLLSTPAHSFSDTWQLVCPGSQLC</sequence>
<accession>A0AAJ7PCX6</accession>
<evidence type="ECO:0000256" key="2">
    <source>
        <dbReference type="ARBA" id="ARBA00022741"/>
    </source>
</evidence>
<dbReference type="Pfam" id="PF04548">
    <property type="entry name" value="AIG1"/>
    <property type="match status" value="1"/>
</dbReference>
<evidence type="ECO:0000256" key="1">
    <source>
        <dbReference type="ARBA" id="ARBA00008535"/>
    </source>
</evidence>
<dbReference type="Gene3D" id="3.40.50.300">
    <property type="entry name" value="P-loop containing nucleotide triphosphate hydrolases"/>
    <property type="match status" value="1"/>
</dbReference>
<dbReference type="GeneID" id="127138935"/>
<comment type="similarity">
    <text evidence="1">Belongs to the TRAFAC class TrmE-Era-EngA-EngB-Septin-like GTPase superfamily. AIG1/Toc34/Toc159-like paraseptin GTPase family. IAN subfamily.</text>
</comment>